<comment type="caution">
    <text evidence="1">The sequence shown here is derived from an EMBL/GenBank/DDBJ whole genome shotgun (WGS) entry which is preliminary data.</text>
</comment>
<name>A0A657LQM4_9HYPH</name>
<dbReference type="Proteomes" id="UP000182661">
    <property type="component" value="Unassembled WGS sequence"/>
</dbReference>
<proteinExistence type="predicted"/>
<dbReference type="EMBL" id="LSRP01000094">
    <property type="protein sequence ID" value="OJF95383.1"/>
    <property type="molecule type" value="Genomic_DNA"/>
</dbReference>
<gene>
    <name evidence="1" type="ORF">AX760_19470</name>
</gene>
<sequence>MRTAVVTASYVNDFDRCRLMCESVDARMKGDWVHYILVASCDVALFRQLEGTRRRIVDERDLLPSWLVSMPDPLSAGRRKMWVSPYSLPLRGWHVQQLRRLALARYIEEPVMLAIDSDVVLLRNFDPATLWQGDRLTLYRRDAGIGAVMGSNHIEWLAHSDRLLGIGPYTLPANDYISTLIAWRSDTCRALLDHIEGLHGRNWVRAILRSRQFSECMIYGRFVDDVLMGTGHQASAAGLAHVLWSEDSYPRGIMGLRQFMQDMEPHQIGIGVQSFIGHDLADIRNVLLEKAAA</sequence>
<evidence type="ECO:0008006" key="3">
    <source>
        <dbReference type="Google" id="ProtNLM"/>
    </source>
</evidence>
<dbReference type="AlphaFoldDB" id="A0A657LQM4"/>
<dbReference type="OrthoDB" id="571298at2"/>
<evidence type="ECO:0000313" key="1">
    <source>
        <dbReference type="EMBL" id="OJF95383.1"/>
    </source>
</evidence>
<organism evidence="1 2">
    <name type="scientific">Pararhizobium antarcticum</name>
    <dbReference type="NCBI Taxonomy" id="1798805"/>
    <lineage>
        <taxon>Bacteria</taxon>
        <taxon>Pseudomonadati</taxon>
        <taxon>Pseudomonadota</taxon>
        <taxon>Alphaproteobacteria</taxon>
        <taxon>Hyphomicrobiales</taxon>
        <taxon>Rhizobiaceae</taxon>
        <taxon>Rhizobium/Agrobacterium group</taxon>
        <taxon>Pararhizobium</taxon>
    </lineage>
</organism>
<protein>
    <recommendedName>
        <fullName evidence="3">Glycosyl transferase family 8</fullName>
    </recommendedName>
</protein>
<accession>A0A657LQM4</accession>
<dbReference type="InterPro" id="IPR045499">
    <property type="entry name" value="DUF6492"/>
</dbReference>
<evidence type="ECO:0000313" key="2">
    <source>
        <dbReference type="Proteomes" id="UP000182661"/>
    </source>
</evidence>
<keyword evidence="2" id="KW-1185">Reference proteome</keyword>
<dbReference type="Pfam" id="PF20102">
    <property type="entry name" value="DUF6492"/>
    <property type="match status" value="1"/>
</dbReference>
<reference evidence="1 2" key="1">
    <citation type="submission" date="2016-02" db="EMBL/GenBank/DDBJ databases">
        <title>Genome sequencing of a beta-galactosidase producing bacteria Rhizobium sp. 59.</title>
        <authorList>
            <person name="Wang D."/>
            <person name="Kot W."/>
            <person name="Qin Y."/>
            <person name="Hansen L."/>
            <person name="Naqvi K."/>
            <person name="Rensing C."/>
        </authorList>
    </citation>
    <scope>NUCLEOTIDE SEQUENCE [LARGE SCALE GENOMIC DNA]</scope>
    <source>
        <strain evidence="1 2">59</strain>
    </source>
</reference>
<dbReference type="RefSeq" id="WP_071833768.1">
    <property type="nucleotide sequence ID" value="NZ_LSRP01000094.1"/>
</dbReference>